<dbReference type="Pfam" id="PF00141">
    <property type="entry name" value="peroxidase"/>
    <property type="match status" value="1"/>
</dbReference>
<sequence length="213" mass="23986">MDLLTFLCMHFMSSTRQRRIWKLHALASFLVLISCPWLPGMQLLSLITSTLVIETRQLPAPTFSIFHLEQNFAQRGLSIEDLVALSGGHTLRFSHCSSFQNRIHNFNATLDVDPTMQPSFTARLRRVCPAHNKVKNAGSPLDSTKFVFDNTYYMLLLQGKSIFSLDQALLTSPNTKALVSKLASSETAFVNSMIKMSSLNSGQEMRLDCRVVR</sequence>
<dbReference type="EC" id="1.11.1.7" evidence="4"/>
<keyword evidence="10 14" id="KW-0408">Iron</keyword>
<dbReference type="FunFam" id="1.10.420.10:FF:000006">
    <property type="entry name" value="Peroxidase"/>
    <property type="match status" value="1"/>
</dbReference>
<evidence type="ECO:0000256" key="10">
    <source>
        <dbReference type="ARBA" id="ARBA00023004"/>
    </source>
</evidence>
<feature type="binding site" evidence="13">
    <location>
        <position position="59"/>
    </location>
    <ligand>
        <name>substrate</name>
    </ligand>
</feature>
<feature type="binding site" evidence="14">
    <location>
        <position position="144"/>
    </location>
    <ligand>
        <name>Ca(2+)</name>
        <dbReference type="ChEBI" id="CHEBI:29108"/>
        <label>2</label>
    </ligand>
</feature>
<keyword evidence="12" id="KW-0325">Glycoprotein</keyword>
<evidence type="ECO:0000256" key="5">
    <source>
        <dbReference type="ARBA" id="ARBA00022559"/>
    </source>
</evidence>
<dbReference type="Proteomes" id="UP000436088">
    <property type="component" value="Unassembled WGS sequence"/>
</dbReference>
<proteinExistence type="inferred from homology"/>
<dbReference type="GO" id="GO:0020037">
    <property type="term" value="F:heme binding"/>
    <property type="evidence" value="ECO:0007669"/>
    <property type="project" value="InterPro"/>
</dbReference>
<feature type="transmembrane region" description="Helical" evidence="16">
    <location>
        <begin position="20"/>
        <end position="39"/>
    </location>
</feature>
<feature type="binding site" description="axial binding residue" evidence="14">
    <location>
        <position position="89"/>
    </location>
    <ligand>
        <name>heme b</name>
        <dbReference type="ChEBI" id="CHEBI:60344"/>
    </ligand>
    <ligandPart>
        <name>Fe</name>
        <dbReference type="ChEBI" id="CHEBI:18248"/>
    </ligandPart>
</feature>
<keyword evidence="5 18" id="KW-0575">Peroxidase</keyword>
<evidence type="ECO:0000256" key="2">
    <source>
        <dbReference type="ARBA" id="ARBA00002322"/>
    </source>
</evidence>
<keyword evidence="8 14" id="KW-0106">Calcium</keyword>
<dbReference type="InterPro" id="IPR010255">
    <property type="entry name" value="Haem_peroxidase_sf"/>
</dbReference>
<evidence type="ECO:0000259" key="17">
    <source>
        <dbReference type="PROSITE" id="PS50873"/>
    </source>
</evidence>
<evidence type="ECO:0000256" key="4">
    <source>
        <dbReference type="ARBA" id="ARBA00012313"/>
    </source>
</evidence>
<dbReference type="PRINTS" id="PR00461">
    <property type="entry name" value="PLPEROXIDASE"/>
</dbReference>
<keyword evidence="16" id="KW-1133">Transmembrane helix</keyword>
<evidence type="ECO:0000256" key="11">
    <source>
        <dbReference type="ARBA" id="ARBA00023157"/>
    </source>
</evidence>
<evidence type="ECO:0000256" key="16">
    <source>
        <dbReference type="SAM" id="Phobius"/>
    </source>
</evidence>
<evidence type="ECO:0000256" key="8">
    <source>
        <dbReference type="ARBA" id="ARBA00022837"/>
    </source>
</evidence>
<evidence type="ECO:0000256" key="15">
    <source>
        <dbReference type="PIRSR" id="PIRSR600823-5"/>
    </source>
</evidence>
<feature type="binding site" evidence="14">
    <location>
        <position position="90"/>
    </location>
    <ligand>
        <name>Ca(2+)</name>
        <dbReference type="ChEBI" id="CHEBI:29108"/>
        <label>2</label>
    </ligand>
</feature>
<feature type="binding site" evidence="14">
    <location>
        <position position="142"/>
    </location>
    <ligand>
        <name>Ca(2+)</name>
        <dbReference type="ChEBI" id="CHEBI:29108"/>
        <label>2</label>
    </ligand>
</feature>
<feature type="binding site" evidence="14">
    <location>
        <position position="149"/>
    </location>
    <ligand>
        <name>Ca(2+)</name>
        <dbReference type="ChEBI" id="CHEBI:29108"/>
        <label>2</label>
    </ligand>
</feature>
<comment type="cofactor">
    <cofactor evidence="14">
        <name>Ca(2+)</name>
        <dbReference type="ChEBI" id="CHEBI:29108"/>
    </cofactor>
    <text evidence="14">Binds 2 calcium ions per subunit.</text>
</comment>
<dbReference type="InterPro" id="IPR000823">
    <property type="entry name" value="Peroxidase_pln"/>
</dbReference>
<dbReference type="PRINTS" id="PR00458">
    <property type="entry name" value="PEROXIDASE"/>
</dbReference>
<keyword evidence="19" id="KW-1185">Reference proteome</keyword>
<keyword evidence="16" id="KW-0812">Transmembrane</keyword>
<comment type="function">
    <text evidence="2">Removal of H(2)O(2), oxidation of toxic reductants, biosynthesis and degradation of lignin, suberization, auxin catabolism, response to environmental stresses such as wounding, pathogen attack and oxidative stress. These functions might be dependent on each isozyme/isoform in each plant tissue.</text>
</comment>
<dbReference type="PROSITE" id="PS00435">
    <property type="entry name" value="PEROXIDASE_1"/>
    <property type="match status" value="1"/>
</dbReference>
<keyword evidence="7 14" id="KW-0479">Metal-binding</keyword>
<comment type="caution">
    <text evidence="18">The sequence shown here is derived from an EMBL/GenBank/DDBJ whole genome shotgun (WGS) entry which is preliminary data.</text>
</comment>
<dbReference type="GO" id="GO:0046872">
    <property type="term" value="F:metal ion binding"/>
    <property type="evidence" value="ECO:0007669"/>
    <property type="project" value="UniProtKB-KW"/>
</dbReference>
<feature type="disulfide bond" evidence="15">
    <location>
        <begin position="96"/>
        <end position="128"/>
    </location>
</feature>
<accession>A0A6A3CNV1</accession>
<dbReference type="Gene3D" id="1.10.420.10">
    <property type="entry name" value="Peroxidase, domain 2"/>
    <property type="match status" value="1"/>
</dbReference>
<dbReference type="PANTHER" id="PTHR31235">
    <property type="entry name" value="PEROXIDASE 25-RELATED"/>
    <property type="match status" value="1"/>
</dbReference>
<evidence type="ECO:0000256" key="13">
    <source>
        <dbReference type="PIRSR" id="PIRSR600823-2"/>
    </source>
</evidence>
<evidence type="ECO:0000256" key="12">
    <source>
        <dbReference type="ARBA" id="ARBA00023180"/>
    </source>
</evidence>
<evidence type="ECO:0000256" key="3">
    <source>
        <dbReference type="ARBA" id="ARBA00006873"/>
    </source>
</evidence>
<dbReference type="InterPro" id="IPR019793">
    <property type="entry name" value="Peroxidases_heam-ligand_BS"/>
</dbReference>
<dbReference type="SUPFAM" id="SSF48113">
    <property type="entry name" value="Heme-dependent peroxidases"/>
    <property type="match status" value="1"/>
</dbReference>
<evidence type="ECO:0000256" key="9">
    <source>
        <dbReference type="ARBA" id="ARBA00023002"/>
    </source>
</evidence>
<comment type="similarity">
    <text evidence="3">Belongs to the peroxidase family. Ascorbate peroxidase subfamily.</text>
</comment>
<dbReference type="GO" id="GO:0006979">
    <property type="term" value="P:response to oxidative stress"/>
    <property type="evidence" value="ECO:0007669"/>
    <property type="project" value="InterPro"/>
</dbReference>
<gene>
    <name evidence="18" type="ORF">F3Y22_tig00003725pilonHSYRG00318</name>
</gene>
<evidence type="ECO:0000256" key="7">
    <source>
        <dbReference type="ARBA" id="ARBA00022723"/>
    </source>
</evidence>
<evidence type="ECO:0000313" key="19">
    <source>
        <dbReference type="Proteomes" id="UP000436088"/>
    </source>
</evidence>
<feature type="domain" description="Plant heme peroxidase family profile" evidence="17">
    <location>
        <begin position="1"/>
        <end position="213"/>
    </location>
</feature>
<dbReference type="AlphaFoldDB" id="A0A6A3CNV1"/>
<protein>
    <recommendedName>
        <fullName evidence="4">peroxidase</fullName>
        <ecNumber evidence="4">1.11.1.7</ecNumber>
    </recommendedName>
</protein>
<reference evidence="18" key="1">
    <citation type="submission" date="2019-09" db="EMBL/GenBank/DDBJ databases">
        <title>Draft genome information of white flower Hibiscus syriacus.</title>
        <authorList>
            <person name="Kim Y.-M."/>
        </authorList>
    </citation>
    <scope>NUCLEOTIDE SEQUENCE [LARGE SCALE GENOMIC DNA]</scope>
    <source>
        <strain evidence="18">YM2019G1</strain>
    </source>
</reference>
<keyword evidence="6" id="KW-0349">Heme</keyword>
<keyword evidence="16" id="KW-0472">Membrane</keyword>
<keyword evidence="11 15" id="KW-1015">Disulfide bond</keyword>
<evidence type="ECO:0000313" key="18">
    <source>
        <dbReference type="EMBL" id="KAE8729282.1"/>
    </source>
</evidence>
<evidence type="ECO:0000256" key="6">
    <source>
        <dbReference type="ARBA" id="ARBA00022617"/>
    </source>
</evidence>
<organism evidence="18 19">
    <name type="scientific">Hibiscus syriacus</name>
    <name type="common">Rose of Sharon</name>
    <dbReference type="NCBI Taxonomy" id="106335"/>
    <lineage>
        <taxon>Eukaryota</taxon>
        <taxon>Viridiplantae</taxon>
        <taxon>Streptophyta</taxon>
        <taxon>Embryophyta</taxon>
        <taxon>Tracheophyta</taxon>
        <taxon>Spermatophyta</taxon>
        <taxon>Magnoliopsida</taxon>
        <taxon>eudicotyledons</taxon>
        <taxon>Gunneridae</taxon>
        <taxon>Pentapetalae</taxon>
        <taxon>rosids</taxon>
        <taxon>malvids</taxon>
        <taxon>Malvales</taxon>
        <taxon>Malvaceae</taxon>
        <taxon>Malvoideae</taxon>
        <taxon>Hibiscus</taxon>
    </lineage>
</organism>
<name>A0A6A3CNV1_HIBSY</name>
<evidence type="ECO:0000256" key="14">
    <source>
        <dbReference type="PIRSR" id="PIRSR600823-3"/>
    </source>
</evidence>
<evidence type="ECO:0000256" key="1">
    <source>
        <dbReference type="ARBA" id="ARBA00000189"/>
    </source>
</evidence>
<dbReference type="EMBL" id="VEPZ02000231">
    <property type="protein sequence ID" value="KAE8729282.1"/>
    <property type="molecule type" value="Genomic_DNA"/>
</dbReference>
<comment type="cofactor">
    <cofactor evidence="14">
        <name>heme b</name>
        <dbReference type="ChEBI" id="CHEBI:60344"/>
    </cofactor>
    <text evidence="14">Binds 1 heme b (iron(II)-protoporphyrin IX) group per subunit.</text>
</comment>
<dbReference type="PROSITE" id="PS50873">
    <property type="entry name" value="PEROXIDASE_4"/>
    <property type="match status" value="1"/>
</dbReference>
<dbReference type="InterPro" id="IPR002016">
    <property type="entry name" value="Haem_peroxidase"/>
</dbReference>
<keyword evidence="9" id="KW-0560">Oxidoreductase</keyword>
<dbReference type="GO" id="GO:0140825">
    <property type="term" value="F:lactoperoxidase activity"/>
    <property type="evidence" value="ECO:0007669"/>
    <property type="project" value="UniProtKB-EC"/>
</dbReference>
<comment type="catalytic activity">
    <reaction evidence="1">
        <text>2 a phenolic donor + H2O2 = 2 a phenolic radical donor + 2 H2O</text>
        <dbReference type="Rhea" id="RHEA:56136"/>
        <dbReference type="ChEBI" id="CHEBI:15377"/>
        <dbReference type="ChEBI" id="CHEBI:16240"/>
        <dbReference type="ChEBI" id="CHEBI:139520"/>
        <dbReference type="ChEBI" id="CHEBI:139521"/>
        <dbReference type="EC" id="1.11.1.7"/>
    </reaction>
</comment>